<dbReference type="RefSeq" id="WP_002661887.1">
    <property type="nucleotide sequence ID" value="NZ_UFTJ01000001.1"/>
</dbReference>
<dbReference type="AlphaFoldDB" id="A0A376BZ96"/>
<dbReference type="Gene3D" id="3.40.50.300">
    <property type="entry name" value="P-loop containing nucleotide triphosphate hydrolases"/>
    <property type="match status" value="2"/>
</dbReference>
<evidence type="ECO:0000256" key="3">
    <source>
        <dbReference type="ARBA" id="ARBA00021315"/>
    </source>
</evidence>
<evidence type="ECO:0000313" key="12">
    <source>
        <dbReference type="EMBL" id="SSZ47008.1"/>
    </source>
</evidence>
<evidence type="ECO:0000256" key="9">
    <source>
        <dbReference type="PIRNR" id="PIRNR003128"/>
    </source>
</evidence>
<comment type="similarity">
    <text evidence="2 9">Belongs to the RecN family.</text>
</comment>
<dbReference type="Pfam" id="PF02463">
    <property type="entry name" value="SMC_N"/>
    <property type="match status" value="1"/>
</dbReference>
<dbReference type="InterPro" id="IPR004604">
    <property type="entry name" value="DNA_recomb/repair_RecN"/>
</dbReference>
<dbReference type="GO" id="GO:0005524">
    <property type="term" value="F:ATP binding"/>
    <property type="evidence" value="ECO:0007669"/>
    <property type="project" value="UniProtKB-KW"/>
</dbReference>
<dbReference type="Proteomes" id="UP000255515">
    <property type="component" value="Unassembled WGS sequence"/>
</dbReference>
<evidence type="ECO:0000256" key="2">
    <source>
        <dbReference type="ARBA" id="ARBA00009441"/>
    </source>
</evidence>
<dbReference type="PANTHER" id="PTHR11059:SF0">
    <property type="entry name" value="DNA REPAIR PROTEIN RECN"/>
    <property type="match status" value="1"/>
</dbReference>
<accession>A0A376BZ96</accession>
<proteinExistence type="inferred from homology"/>
<dbReference type="EMBL" id="UFTJ01000001">
    <property type="protein sequence ID" value="SSZ47008.1"/>
    <property type="molecule type" value="Genomic_DNA"/>
</dbReference>
<evidence type="ECO:0000256" key="5">
    <source>
        <dbReference type="ARBA" id="ARBA00022763"/>
    </source>
</evidence>
<feature type="coiled-coil region" evidence="10">
    <location>
        <begin position="320"/>
        <end position="347"/>
    </location>
</feature>
<protein>
    <recommendedName>
        <fullName evidence="3 9">DNA repair protein RecN</fullName>
    </recommendedName>
    <alternativeName>
        <fullName evidence="8 9">Recombination protein N</fullName>
    </alternativeName>
</protein>
<dbReference type="GO" id="GO:0006310">
    <property type="term" value="P:DNA recombination"/>
    <property type="evidence" value="ECO:0007669"/>
    <property type="project" value="InterPro"/>
</dbReference>
<evidence type="ECO:0000256" key="10">
    <source>
        <dbReference type="SAM" id="Coils"/>
    </source>
</evidence>
<evidence type="ECO:0000259" key="11">
    <source>
        <dbReference type="Pfam" id="PF02463"/>
    </source>
</evidence>
<dbReference type="GO" id="GO:0006281">
    <property type="term" value="P:DNA repair"/>
    <property type="evidence" value="ECO:0007669"/>
    <property type="project" value="UniProtKB-KW"/>
</dbReference>
<dbReference type="GO" id="GO:0009432">
    <property type="term" value="P:SOS response"/>
    <property type="evidence" value="ECO:0007669"/>
    <property type="project" value="TreeGrafter"/>
</dbReference>
<feature type="domain" description="RecF/RecN/SMC N-terminal" evidence="11">
    <location>
        <begin position="1"/>
        <end position="504"/>
    </location>
</feature>
<evidence type="ECO:0000313" key="13">
    <source>
        <dbReference type="Proteomes" id="UP000255515"/>
    </source>
</evidence>
<evidence type="ECO:0000256" key="8">
    <source>
        <dbReference type="ARBA" id="ARBA00033408"/>
    </source>
</evidence>
<dbReference type="SUPFAM" id="SSF52540">
    <property type="entry name" value="P-loop containing nucleoside triphosphate hydrolases"/>
    <property type="match status" value="1"/>
</dbReference>
<name>A0A376BZ96_9FLAO</name>
<evidence type="ECO:0000256" key="4">
    <source>
        <dbReference type="ARBA" id="ARBA00022741"/>
    </source>
</evidence>
<evidence type="ECO:0000256" key="7">
    <source>
        <dbReference type="ARBA" id="ARBA00023204"/>
    </source>
</evidence>
<dbReference type="GO" id="GO:0043590">
    <property type="term" value="C:bacterial nucleoid"/>
    <property type="evidence" value="ECO:0007669"/>
    <property type="project" value="TreeGrafter"/>
</dbReference>
<dbReference type="PIRSF" id="PIRSF003128">
    <property type="entry name" value="RecN"/>
    <property type="match status" value="1"/>
</dbReference>
<dbReference type="PANTHER" id="PTHR11059">
    <property type="entry name" value="DNA REPAIR PROTEIN RECN"/>
    <property type="match status" value="1"/>
</dbReference>
<reference evidence="12 13" key="1">
    <citation type="submission" date="2018-06" db="EMBL/GenBank/DDBJ databases">
        <authorList>
            <consortium name="Pathogen Informatics"/>
            <person name="Doyle S."/>
        </authorList>
    </citation>
    <scope>NUCLEOTIDE SEQUENCE [LARGE SCALE GENOMIC DNA]</scope>
    <source>
        <strain evidence="12 13">NCTC11661</strain>
    </source>
</reference>
<keyword evidence="7 9" id="KW-0234">DNA repair</keyword>
<dbReference type="InterPro" id="IPR003395">
    <property type="entry name" value="RecF/RecN/SMC_N"/>
</dbReference>
<keyword evidence="5 9" id="KW-0227">DNA damage</keyword>
<comment type="function">
    <text evidence="1 9">May be involved in recombinational repair of damaged DNA.</text>
</comment>
<keyword evidence="6" id="KW-0067">ATP-binding</keyword>
<organism evidence="12 13">
    <name type="scientific">Bergeyella zoohelcum</name>
    <dbReference type="NCBI Taxonomy" id="1015"/>
    <lineage>
        <taxon>Bacteria</taxon>
        <taxon>Pseudomonadati</taxon>
        <taxon>Bacteroidota</taxon>
        <taxon>Flavobacteriia</taxon>
        <taxon>Flavobacteriales</taxon>
        <taxon>Weeksellaceae</taxon>
        <taxon>Bergeyella</taxon>
    </lineage>
</organism>
<sequence>MLNRIFIQNFALIEHLDIDLHSGLQVITGETGAGKSIILGALRLILGERADVKSVVKEDKKSIVEVQFSVSPSMKSLFEALDLDFEEETIIRRELLPNGKSRAFINDVPTTLEQLRKVSEKLIDIHSQFETAKIFTEEFQFNIIDGIAKNEIEIDDYQYEYRSYLKLKSRLKELQEQLHKGNQERDYKNFLLTELQDAQLDDVHWETLQSTLSTQENAEFIAENLSYALGRLEAEEMGVLDGLSAILHRLQKLAEFSPQYAELVHRLDSSFLEIKDITNELQSETEKVEINPILIQELQKKVNLIQGLLVKHNTESVEQLIEIRNQMQSEQSGFENIEEEIAETQKDILIKEGLLNEKSLIISDKRKSAADVFKAKMEQLLQQLGLEKAKILAELTPSSDFHLLGKEHIKILFQANSGFEMKPIQQAISGGERSRVMLAVKKIMAENNQLPTLILDEIDTGVSGKVAEEIGMVMKDMAKDMQLIVISHLAQVAAKGTHHYKVQKFDVEGVTQSTIKPLSEEERLIEIAQLLSGSTITDAAVEQAKALMNKDA</sequence>
<keyword evidence="4" id="KW-0547">Nucleotide-binding</keyword>
<dbReference type="InterPro" id="IPR027417">
    <property type="entry name" value="P-loop_NTPase"/>
</dbReference>
<evidence type="ECO:0000256" key="1">
    <source>
        <dbReference type="ARBA" id="ARBA00003618"/>
    </source>
</evidence>
<keyword evidence="10" id="KW-0175">Coiled coil</keyword>
<evidence type="ECO:0000256" key="6">
    <source>
        <dbReference type="ARBA" id="ARBA00022840"/>
    </source>
</evidence>
<gene>
    <name evidence="12" type="primary">recN</name>
    <name evidence="12" type="ORF">NCTC11661_00671</name>
</gene>
<dbReference type="CDD" id="cd03241">
    <property type="entry name" value="ABC_RecN"/>
    <property type="match status" value="1"/>
</dbReference>